<dbReference type="Gene3D" id="3.40.50.2300">
    <property type="match status" value="2"/>
</dbReference>
<dbReference type="STRING" id="623281.SAMN05421747_10226"/>
<dbReference type="GO" id="GO:0000976">
    <property type="term" value="F:transcription cis-regulatory region binding"/>
    <property type="evidence" value="ECO:0007669"/>
    <property type="project" value="TreeGrafter"/>
</dbReference>
<reference evidence="5 6" key="1">
    <citation type="submission" date="2016-10" db="EMBL/GenBank/DDBJ databases">
        <authorList>
            <person name="de Groot N.N."/>
        </authorList>
    </citation>
    <scope>NUCLEOTIDE SEQUENCE [LARGE SCALE GENOMIC DNA]</scope>
    <source>
        <strain evidence="5 6">DSM 22900</strain>
    </source>
</reference>
<dbReference type="Pfam" id="PF00356">
    <property type="entry name" value="LacI"/>
    <property type="match status" value="1"/>
</dbReference>
<dbReference type="Gene3D" id="1.10.260.40">
    <property type="entry name" value="lambda repressor-like DNA-binding domains"/>
    <property type="match status" value="1"/>
</dbReference>
<dbReference type="SMART" id="SM00354">
    <property type="entry name" value="HTH_LACI"/>
    <property type="match status" value="1"/>
</dbReference>
<sequence>MNSKTEITMKDIAEALGLSRSTVSRALQGHPHISADTKAQVMDEAKRLGYQYNAMAASLRKKKSNTIGLIVPRISRYYQSAVITAIQNRLHENRYNLMICQSNESPEIEKELVDALFASRVEGLIVSTTLYTTDFSVFDIFARSGRPLVFFDRTPKSYPAHKIQGDDYKGGYLAADHLLRQGCRNIAYIGGATTCSIYRERYDGYRDALANYGIVPDEEMVFFHDLTPENAVKTFDGILRMKKELDAIFAGNDTIALALVTHAKKLGMRLPDELKIVGYSNDPLTDVVNPSITSVEQHPYEVGEQSASLMLGLIGGTIKPGKNYISVTIPVELVERESSQKMADTVII</sequence>
<dbReference type="PANTHER" id="PTHR30146:SF109">
    <property type="entry name" value="HTH-TYPE TRANSCRIPTIONAL REGULATOR GALS"/>
    <property type="match status" value="1"/>
</dbReference>
<evidence type="ECO:0000259" key="4">
    <source>
        <dbReference type="PROSITE" id="PS50932"/>
    </source>
</evidence>
<protein>
    <submittedName>
        <fullName evidence="5">LacI family transcriptional regulator</fullName>
    </submittedName>
</protein>
<dbReference type="PROSITE" id="PS50932">
    <property type="entry name" value="HTH_LACI_2"/>
    <property type="match status" value="1"/>
</dbReference>
<gene>
    <name evidence="5" type="ORF">SAMN05421747_10226</name>
</gene>
<dbReference type="InterPro" id="IPR000843">
    <property type="entry name" value="HTH_LacI"/>
</dbReference>
<dbReference type="EMBL" id="FOLL01000002">
    <property type="protein sequence ID" value="SFB90681.1"/>
    <property type="molecule type" value="Genomic_DNA"/>
</dbReference>
<dbReference type="InterPro" id="IPR010982">
    <property type="entry name" value="Lambda_DNA-bd_dom_sf"/>
</dbReference>
<dbReference type="PANTHER" id="PTHR30146">
    <property type="entry name" value="LACI-RELATED TRANSCRIPTIONAL REPRESSOR"/>
    <property type="match status" value="1"/>
</dbReference>
<dbReference type="GO" id="GO:0003700">
    <property type="term" value="F:DNA-binding transcription factor activity"/>
    <property type="evidence" value="ECO:0007669"/>
    <property type="project" value="TreeGrafter"/>
</dbReference>
<dbReference type="CDD" id="cd06267">
    <property type="entry name" value="PBP1_LacI_sugar_binding-like"/>
    <property type="match status" value="1"/>
</dbReference>
<organism evidence="5 6">
    <name type="scientific">Parapedobacter composti</name>
    <dbReference type="NCBI Taxonomy" id="623281"/>
    <lineage>
        <taxon>Bacteria</taxon>
        <taxon>Pseudomonadati</taxon>
        <taxon>Bacteroidota</taxon>
        <taxon>Sphingobacteriia</taxon>
        <taxon>Sphingobacteriales</taxon>
        <taxon>Sphingobacteriaceae</taxon>
        <taxon>Parapedobacter</taxon>
    </lineage>
</organism>
<evidence type="ECO:0000313" key="5">
    <source>
        <dbReference type="EMBL" id="SFB90681.1"/>
    </source>
</evidence>
<proteinExistence type="predicted"/>
<evidence type="ECO:0000256" key="1">
    <source>
        <dbReference type="ARBA" id="ARBA00023015"/>
    </source>
</evidence>
<dbReference type="CDD" id="cd01392">
    <property type="entry name" value="HTH_LacI"/>
    <property type="match status" value="1"/>
</dbReference>
<dbReference type="Proteomes" id="UP000199577">
    <property type="component" value="Unassembled WGS sequence"/>
</dbReference>
<keyword evidence="6" id="KW-1185">Reference proteome</keyword>
<keyword evidence="2" id="KW-0238">DNA-binding</keyword>
<dbReference type="RefSeq" id="WP_090971094.1">
    <property type="nucleotide sequence ID" value="NZ_FOLL01000002.1"/>
</dbReference>
<dbReference type="SUPFAM" id="SSF53822">
    <property type="entry name" value="Periplasmic binding protein-like I"/>
    <property type="match status" value="1"/>
</dbReference>
<dbReference type="AlphaFoldDB" id="A0A1I1EUG6"/>
<dbReference type="Pfam" id="PF13377">
    <property type="entry name" value="Peripla_BP_3"/>
    <property type="match status" value="1"/>
</dbReference>
<dbReference type="InterPro" id="IPR046335">
    <property type="entry name" value="LacI/GalR-like_sensor"/>
</dbReference>
<dbReference type="InterPro" id="IPR028082">
    <property type="entry name" value="Peripla_BP_I"/>
</dbReference>
<evidence type="ECO:0000256" key="2">
    <source>
        <dbReference type="ARBA" id="ARBA00023125"/>
    </source>
</evidence>
<dbReference type="OrthoDB" id="9803256at2"/>
<evidence type="ECO:0000313" key="6">
    <source>
        <dbReference type="Proteomes" id="UP000199577"/>
    </source>
</evidence>
<keyword evidence="3" id="KW-0804">Transcription</keyword>
<accession>A0A1I1EUG6</accession>
<evidence type="ECO:0000256" key="3">
    <source>
        <dbReference type="ARBA" id="ARBA00023163"/>
    </source>
</evidence>
<dbReference type="SUPFAM" id="SSF47413">
    <property type="entry name" value="lambda repressor-like DNA-binding domains"/>
    <property type="match status" value="1"/>
</dbReference>
<name>A0A1I1EUG6_9SPHI</name>
<keyword evidence="1" id="KW-0805">Transcription regulation</keyword>
<feature type="domain" description="HTH lacI-type" evidence="4">
    <location>
        <begin position="7"/>
        <end position="61"/>
    </location>
</feature>